<proteinExistence type="predicted"/>
<evidence type="ECO:0008006" key="3">
    <source>
        <dbReference type="Google" id="ProtNLM"/>
    </source>
</evidence>
<evidence type="ECO:0000313" key="2">
    <source>
        <dbReference type="Proteomes" id="UP000654471"/>
    </source>
</evidence>
<dbReference type="Pfam" id="PF14099">
    <property type="entry name" value="Polysacc_lyase"/>
    <property type="match status" value="1"/>
</dbReference>
<dbReference type="Proteomes" id="UP000654471">
    <property type="component" value="Unassembled WGS sequence"/>
</dbReference>
<reference evidence="2" key="1">
    <citation type="journal article" date="2019" name="Int. J. Syst. Evol. Microbiol.">
        <title>The Global Catalogue of Microorganisms (GCM) 10K type strain sequencing project: providing services to taxonomists for standard genome sequencing and annotation.</title>
        <authorList>
            <consortium name="The Broad Institute Genomics Platform"/>
            <consortium name="The Broad Institute Genome Sequencing Center for Infectious Disease"/>
            <person name="Wu L."/>
            <person name="Ma J."/>
        </authorList>
    </citation>
    <scope>NUCLEOTIDE SEQUENCE [LARGE SCALE GENOMIC DNA]</scope>
    <source>
        <strain evidence="2">JCM 3399</strain>
    </source>
</reference>
<evidence type="ECO:0000313" key="1">
    <source>
        <dbReference type="EMBL" id="GGU79887.1"/>
    </source>
</evidence>
<dbReference type="EMBL" id="BMRP01000020">
    <property type="protein sequence ID" value="GGU79887.1"/>
    <property type="molecule type" value="Genomic_DNA"/>
</dbReference>
<protein>
    <recommendedName>
        <fullName evidence="3">Polysaccharide lyase</fullName>
    </recommendedName>
</protein>
<keyword evidence="2" id="KW-1185">Reference proteome</keyword>
<sequence length="273" mass="29650">MKRRPTLRIRWGVALVTGIALVGTWTAVAEEAPSATEPAGAHRAAPLWRADPAKGSASFEGVETKPGSVTVVDDPAGQHGRSFELHTSGDKIDGPTRVRVETRGHRTAGGPLRFSKEGDVFYIGWRSMWGPLPTKKGDWVVLWQLKDYGSGASTPPLSLRARGDGTVDLEYCDPELKTTQLWHTGLSLKTWHDFVIGIKISKNPADGWVKLWHNGTAQKLAGGTEQYGAATLRADWVTDKWGVYRSDGVKGQATAWLNSPAVGRSYLDVAPGR</sequence>
<dbReference type="RefSeq" id="WP_189303886.1">
    <property type="nucleotide sequence ID" value="NZ_BMRP01000020.1"/>
</dbReference>
<dbReference type="Gene3D" id="2.60.120.200">
    <property type="match status" value="1"/>
</dbReference>
<accession>A0ABQ2VG19</accession>
<gene>
    <name evidence="1" type="ORF">GCM10010211_52440</name>
</gene>
<dbReference type="InterPro" id="IPR025975">
    <property type="entry name" value="Polysacc_lyase"/>
</dbReference>
<organism evidence="1 2">
    <name type="scientific">Streptomyces albospinus</name>
    <dbReference type="NCBI Taxonomy" id="285515"/>
    <lineage>
        <taxon>Bacteria</taxon>
        <taxon>Bacillati</taxon>
        <taxon>Actinomycetota</taxon>
        <taxon>Actinomycetes</taxon>
        <taxon>Kitasatosporales</taxon>
        <taxon>Streptomycetaceae</taxon>
        <taxon>Streptomyces</taxon>
    </lineage>
</organism>
<comment type="caution">
    <text evidence="1">The sequence shown here is derived from an EMBL/GenBank/DDBJ whole genome shotgun (WGS) entry which is preliminary data.</text>
</comment>
<name>A0ABQ2VG19_9ACTN</name>